<keyword evidence="2" id="KW-0378">Hydrolase</keyword>
<accession>A0AAV9XIJ9</accession>
<protein>
    <recommendedName>
        <fullName evidence="8">Peptidase S33 tripeptidyl aminopeptidase-like C-terminal domain-containing protein</fullName>
    </recommendedName>
</protein>
<keyword evidence="7" id="KW-1185">Reference proteome</keyword>
<evidence type="ECO:0000256" key="3">
    <source>
        <dbReference type="SAM" id="SignalP"/>
    </source>
</evidence>
<dbReference type="SUPFAM" id="SSF53474">
    <property type="entry name" value="alpha/beta-Hydrolases"/>
    <property type="match status" value="1"/>
</dbReference>
<sequence length="607" mass="67111">MGRILHFGLYFLAAGVNILALPTNTTGATTNGKPSRKDPFDHGHFDGIEANSNLKWVPCKNITSDIKFECAMLSVPLDYKKPENGLRATIPIIKAPAENNATYKGWVLTNFGGPGIPGVHVIARNNTVKNIRRDKVGPGWDIIGFDPRGMGASLPSGDCGDWDAKSEPVQSHPKNATYKAPQPGKIGRRELSKRLLWHHSFNSSWGGEESDMSFGILLPKGAPWDLRAEKLLPDVNARVEACFKKTGAYDQIGPHMNTAVVATDLLWMGKALAKEKGQPEDSVLVNYFGGSYGTVLGQYFATLYPSNVGKFLLDGVSDPSVANQSGFFESTRQTNVDAAWAQFFPACHEAGPRCAFFTPGGAEAIRSRFNKISAKVDRRKYQRLEDVEAVDKIFPKMREFLTSALMQPLVRWPLVAQYLADMENATAEGLPSMWIPKMKEIDQKMKEPMYSRKGSLLQVTCTDARDLRFQELGPAKEIERYRLSKLAAGSEMNAALTCSRWKIRPSWEWRGPIGSSTATPILFVGNRYDPVTPAEHAIKANKLFKGSKLIVLDELGHCINATRNTCAHQHVLAYFQNGTLPSSTVSYCTRETKMFPEPKKPGLGKKP</sequence>
<comment type="similarity">
    <text evidence="1">Belongs to the peptidase S33 family.</text>
</comment>
<name>A0AAV9XIJ9_9PEZI</name>
<evidence type="ECO:0000313" key="7">
    <source>
        <dbReference type="Proteomes" id="UP001365542"/>
    </source>
</evidence>
<dbReference type="Gene3D" id="3.40.50.1820">
    <property type="entry name" value="alpha/beta hydrolase"/>
    <property type="match status" value="1"/>
</dbReference>
<feature type="signal peptide" evidence="3">
    <location>
        <begin position="1"/>
        <end position="20"/>
    </location>
</feature>
<gene>
    <name evidence="6" type="ORF">TWF694_007232</name>
</gene>
<dbReference type="Pfam" id="PF00561">
    <property type="entry name" value="Abhydrolase_1"/>
    <property type="match status" value="1"/>
</dbReference>
<evidence type="ECO:0000313" key="6">
    <source>
        <dbReference type="EMBL" id="KAK6541421.1"/>
    </source>
</evidence>
<dbReference type="InterPro" id="IPR000073">
    <property type="entry name" value="AB_hydrolase_1"/>
</dbReference>
<evidence type="ECO:0000256" key="1">
    <source>
        <dbReference type="ARBA" id="ARBA00010088"/>
    </source>
</evidence>
<reference evidence="6 7" key="1">
    <citation type="submission" date="2019-10" db="EMBL/GenBank/DDBJ databases">
        <authorList>
            <person name="Palmer J.M."/>
        </authorList>
    </citation>
    <scope>NUCLEOTIDE SEQUENCE [LARGE SCALE GENOMIC DNA]</scope>
    <source>
        <strain evidence="6 7">TWF694</strain>
    </source>
</reference>
<evidence type="ECO:0000256" key="2">
    <source>
        <dbReference type="ARBA" id="ARBA00022801"/>
    </source>
</evidence>
<feature type="domain" description="Peptidase S33 tripeptidyl aminopeptidase-like C-terminal" evidence="5">
    <location>
        <begin position="489"/>
        <end position="583"/>
    </location>
</feature>
<dbReference type="InterPro" id="IPR029058">
    <property type="entry name" value="AB_hydrolase_fold"/>
</dbReference>
<dbReference type="Pfam" id="PF08386">
    <property type="entry name" value="Abhydrolase_4"/>
    <property type="match status" value="1"/>
</dbReference>
<dbReference type="EMBL" id="JAVHJO010000003">
    <property type="protein sequence ID" value="KAK6541421.1"/>
    <property type="molecule type" value="Genomic_DNA"/>
</dbReference>
<feature type="domain" description="AB hydrolase-1" evidence="4">
    <location>
        <begin position="114"/>
        <end position="323"/>
    </location>
</feature>
<organism evidence="6 7">
    <name type="scientific">Orbilia ellipsospora</name>
    <dbReference type="NCBI Taxonomy" id="2528407"/>
    <lineage>
        <taxon>Eukaryota</taxon>
        <taxon>Fungi</taxon>
        <taxon>Dikarya</taxon>
        <taxon>Ascomycota</taxon>
        <taxon>Pezizomycotina</taxon>
        <taxon>Orbiliomycetes</taxon>
        <taxon>Orbiliales</taxon>
        <taxon>Orbiliaceae</taxon>
        <taxon>Orbilia</taxon>
    </lineage>
</organism>
<evidence type="ECO:0008006" key="8">
    <source>
        <dbReference type="Google" id="ProtNLM"/>
    </source>
</evidence>
<dbReference type="AlphaFoldDB" id="A0AAV9XIJ9"/>
<dbReference type="InterPro" id="IPR013595">
    <property type="entry name" value="Pept_S33_TAP-like_C"/>
</dbReference>
<dbReference type="PANTHER" id="PTHR43248:SF25">
    <property type="entry name" value="AB HYDROLASE-1 DOMAIN-CONTAINING PROTEIN-RELATED"/>
    <property type="match status" value="1"/>
</dbReference>
<dbReference type="Proteomes" id="UP001365542">
    <property type="component" value="Unassembled WGS sequence"/>
</dbReference>
<feature type="chain" id="PRO_5043676295" description="Peptidase S33 tripeptidyl aminopeptidase-like C-terminal domain-containing protein" evidence="3">
    <location>
        <begin position="21"/>
        <end position="607"/>
    </location>
</feature>
<evidence type="ECO:0000259" key="4">
    <source>
        <dbReference type="Pfam" id="PF00561"/>
    </source>
</evidence>
<keyword evidence="3" id="KW-0732">Signal</keyword>
<dbReference type="PANTHER" id="PTHR43248">
    <property type="entry name" value="2-SUCCINYL-6-HYDROXY-2,4-CYCLOHEXADIENE-1-CARBOXYLATE SYNTHASE"/>
    <property type="match status" value="1"/>
</dbReference>
<evidence type="ECO:0000259" key="5">
    <source>
        <dbReference type="Pfam" id="PF08386"/>
    </source>
</evidence>
<dbReference type="GO" id="GO:0016787">
    <property type="term" value="F:hydrolase activity"/>
    <property type="evidence" value="ECO:0007669"/>
    <property type="project" value="UniProtKB-KW"/>
</dbReference>
<proteinExistence type="inferred from homology"/>
<comment type="caution">
    <text evidence="6">The sequence shown here is derived from an EMBL/GenBank/DDBJ whole genome shotgun (WGS) entry which is preliminary data.</text>
</comment>
<dbReference type="InterPro" id="IPR051601">
    <property type="entry name" value="Serine_prot/Carboxylest_S33"/>
</dbReference>